<evidence type="ECO:0000313" key="2">
    <source>
        <dbReference type="EMBL" id="PIW32906.1"/>
    </source>
</evidence>
<dbReference type="Gene3D" id="2.60.40.10">
    <property type="entry name" value="Immunoglobulins"/>
    <property type="match status" value="1"/>
</dbReference>
<sequence>MKKYILIIILTISIVLGISLSVNKIIILQASGTVYPPDYISVRVRDSALDVRWRHNPDNLSVDNYKVYYNTVSGDRTDSILFDSSYYSTGLTGLSNSVPYYIVVSAIAGGVESDTGVSNEWMATPAPANTTVTRSIPGGTTVSAYTMISTPVEPQNTKISTVLGDNLGPYDNTQWRCFHWDQQNGGYEEGSSSNNDFGPGPEEPLVGAGAWLISRNDVTIDMTGC</sequence>
<dbReference type="InterPro" id="IPR003961">
    <property type="entry name" value="FN3_dom"/>
</dbReference>
<dbReference type="CDD" id="cd00063">
    <property type="entry name" value="FN3"/>
    <property type="match status" value="1"/>
</dbReference>
<protein>
    <recommendedName>
        <fullName evidence="1">Fibronectin type-III domain-containing protein</fullName>
    </recommendedName>
</protein>
<dbReference type="SUPFAM" id="SSF49265">
    <property type="entry name" value="Fibronectin type III"/>
    <property type="match status" value="1"/>
</dbReference>
<proteinExistence type="predicted"/>
<dbReference type="InterPro" id="IPR036116">
    <property type="entry name" value="FN3_sf"/>
</dbReference>
<dbReference type="Proteomes" id="UP000230025">
    <property type="component" value="Unassembled WGS sequence"/>
</dbReference>
<evidence type="ECO:0000259" key="1">
    <source>
        <dbReference type="Pfam" id="PF00041"/>
    </source>
</evidence>
<dbReference type="InterPro" id="IPR013783">
    <property type="entry name" value="Ig-like_fold"/>
</dbReference>
<feature type="non-terminal residue" evidence="2">
    <location>
        <position position="225"/>
    </location>
</feature>
<dbReference type="EMBL" id="PFFY01000235">
    <property type="protein sequence ID" value="PIW32906.1"/>
    <property type="molecule type" value="Genomic_DNA"/>
</dbReference>
<evidence type="ECO:0000313" key="3">
    <source>
        <dbReference type="Proteomes" id="UP000230025"/>
    </source>
</evidence>
<gene>
    <name evidence="2" type="ORF">COW28_05010</name>
</gene>
<name>A0A2M7GXY5_9BACT</name>
<feature type="domain" description="Fibronectin type-III" evidence="1">
    <location>
        <begin position="36"/>
        <end position="112"/>
    </location>
</feature>
<reference evidence="3" key="1">
    <citation type="submission" date="2017-09" db="EMBL/GenBank/DDBJ databases">
        <title>Depth-based differentiation of microbial function through sediment-hosted aquifers and enrichment of novel symbionts in the deep terrestrial subsurface.</title>
        <authorList>
            <person name="Probst A.J."/>
            <person name="Ladd B."/>
            <person name="Jarett J.K."/>
            <person name="Geller-Mcgrath D.E."/>
            <person name="Sieber C.M.K."/>
            <person name="Emerson J.B."/>
            <person name="Anantharaman K."/>
            <person name="Thomas B.C."/>
            <person name="Malmstrom R."/>
            <person name="Stieglmeier M."/>
            <person name="Klingl A."/>
            <person name="Woyke T."/>
            <person name="Ryan C.M."/>
            <person name="Banfield J.F."/>
        </authorList>
    </citation>
    <scope>NUCLEOTIDE SEQUENCE [LARGE SCALE GENOMIC DNA]</scope>
</reference>
<comment type="caution">
    <text evidence="2">The sequence shown here is derived from an EMBL/GenBank/DDBJ whole genome shotgun (WGS) entry which is preliminary data.</text>
</comment>
<dbReference type="Pfam" id="PF00041">
    <property type="entry name" value="fn3"/>
    <property type="match status" value="1"/>
</dbReference>
<dbReference type="AlphaFoldDB" id="A0A2M7GXY5"/>
<accession>A0A2M7GXY5</accession>
<organism evidence="2 3">
    <name type="scientific">bacterium (Candidatus Ratteibacteria) CG15_BIG_FIL_POST_REV_8_21_14_020_41_12</name>
    <dbReference type="NCBI Taxonomy" id="2014291"/>
    <lineage>
        <taxon>Bacteria</taxon>
        <taxon>Candidatus Ratteibacteria</taxon>
    </lineage>
</organism>